<dbReference type="OrthoDB" id="5900115at2759"/>
<reference evidence="1 2" key="1">
    <citation type="submission" date="2018-11" db="EMBL/GenBank/DDBJ databases">
        <authorList>
            <consortium name="Pathogen Informatics"/>
        </authorList>
    </citation>
    <scope>NUCLEOTIDE SEQUENCE [LARGE SCALE GENOMIC DNA]</scope>
</reference>
<name>A0A183GGU8_HELPZ</name>
<keyword evidence="2" id="KW-1185">Reference proteome</keyword>
<evidence type="ECO:0000313" key="3">
    <source>
        <dbReference type="WBParaSite" id="HPBE_0002173701-mRNA-1"/>
    </source>
</evidence>
<organism evidence="2 3">
    <name type="scientific">Heligmosomoides polygyrus</name>
    <name type="common">Parasitic roundworm</name>
    <dbReference type="NCBI Taxonomy" id="6339"/>
    <lineage>
        <taxon>Eukaryota</taxon>
        <taxon>Metazoa</taxon>
        <taxon>Ecdysozoa</taxon>
        <taxon>Nematoda</taxon>
        <taxon>Chromadorea</taxon>
        <taxon>Rhabditida</taxon>
        <taxon>Rhabditina</taxon>
        <taxon>Rhabditomorpha</taxon>
        <taxon>Strongyloidea</taxon>
        <taxon>Heligmosomidae</taxon>
        <taxon>Heligmosomoides</taxon>
    </lineage>
</organism>
<evidence type="ECO:0000313" key="2">
    <source>
        <dbReference type="Proteomes" id="UP000050761"/>
    </source>
</evidence>
<evidence type="ECO:0000313" key="1">
    <source>
        <dbReference type="EMBL" id="VDP27733.1"/>
    </source>
</evidence>
<gene>
    <name evidence="1" type="ORF">HPBE_LOCUS21736</name>
</gene>
<proteinExistence type="predicted"/>
<accession>A0A3P8FZN9</accession>
<dbReference type="EMBL" id="UZAH01033291">
    <property type="protein sequence ID" value="VDP27733.1"/>
    <property type="molecule type" value="Genomic_DNA"/>
</dbReference>
<protein>
    <submittedName>
        <fullName evidence="3">BMERB domain-containing protein</fullName>
    </submittedName>
</protein>
<dbReference type="AlphaFoldDB" id="A0A183GGU8"/>
<sequence>MDMPPRVATQIKEMEYKLKLHEDRMESMIQTLIAVSSKLLPSMEEVKTRLDRIESHTTNAAKNADVKDDEEAQAVTLDNLQQDVAKIKELLETHNYQKLSFEIDLLQGRFDTVNERLTVIASAVSQPPAEPTPRYGEADKARHQLEYKRTGVTKVRNDIKEIGTEIEEKEASRCRDRPAVSRVWDELKEKR</sequence>
<accession>A0A183GGU8</accession>
<dbReference type="Proteomes" id="UP000050761">
    <property type="component" value="Unassembled WGS sequence"/>
</dbReference>
<dbReference type="WBParaSite" id="HPBE_0002173701-mRNA-1">
    <property type="protein sequence ID" value="HPBE_0002173701-mRNA-1"/>
    <property type="gene ID" value="HPBE_0002173701"/>
</dbReference>
<reference evidence="3" key="2">
    <citation type="submission" date="2019-09" db="UniProtKB">
        <authorList>
            <consortium name="WormBaseParasite"/>
        </authorList>
    </citation>
    <scope>IDENTIFICATION</scope>
</reference>